<gene>
    <name evidence="3" type="ORF">ALGA_1326</name>
</gene>
<name>A0A1Y1CHF4_9BACT</name>
<dbReference type="InterPro" id="IPR008881">
    <property type="entry name" value="Trigger_fac_ribosome-bd_bac"/>
</dbReference>
<dbReference type="InterPro" id="IPR027304">
    <property type="entry name" value="Trigger_fact/SurA_dom_sf"/>
</dbReference>
<dbReference type="PIRSF" id="PIRSF003095">
    <property type="entry name" value="Trigger_factor"/>
    <property type="match status" value="1"/>
</dbReference>
<feature type="domain" description="Trigger factor ribosome-binding bacterial" evidence="2">
    <location>
        <begin position="1"/>
        <end position="145"/>
    </location>
</feature>
<dbReference type="NCBIfam" id="TIGR00115">
    <property type="entry name" value="tig"/>
    <property type="match status" value="1"/>
</dbReference>
<dbReference type="GO" id="GO:0003755">
    <property type="term" value="F:peptidyl-prolyl cis-trans isomerase activity"/>
    <property type="evidence" value="ECO:0007669"/>
    <property type="project" value="TreeGrafter"/>
</dbReference>
<reference evidence="3 4" key="1">
    <citation type="journal article" date="2018" name="Mar. Genomics">
        <title>Complete genome sequence of Marinifilaceae bacterium strain SPP2, isolated from the Antarctic marine sediment.</title>
        <authorList>
            <person name="Watanabe M."/>
            <person name="Kojima H."/>
            <person name="Fukui M."/>
        </authorList>
    </citation>
    <scope>NUCLEOTIDE SEQUENCE [LARGE SCALE GENOMIC DNA]</scope>
    <source>
        <strain evidence="3 4">SPP2</strain>
    </source>
</reference>
<evidence type="ECO:0000313" key="3">
    <source>
        <dbReference type="EMBL" id="BAX79710.1"/>
    </source>
</evidence>
<dbReference type="RefSeq" id="WP_096428600.1">
    <property type="nucleotide sequence ID" value="NZ_AP018042.1"/>
</dbReference>
<dbReference type="SUPFAM" id="SSF109998">
    <property type="entry name" value="Triger factor/SurA peptide-binding domain-like"/>
    <property type="match status" value="1"/>
</dbReference>
<dbReference type="Gene3D" id="1.10.3120.10">
    <property type="entry name" value="Trigger factor, C-terminal domain"/>
    <property type="match status" value="1"/>
</dbReference>
<dbReference type="AlphaFoldDB" id="A0A1Y1CHF4"/>
<evidence type="ECO:0000256" key="1">
    <source>
        <dbReference type="SAM" id="Coils"/>
    </source>
</evidence>
<feature type="coiled-coil region" evidence="1">
    <location>
        <begin position="418"/>
        <end position="445"/>
    </location>
</feature>
<dbReference type="KEGG" id="mbas:ALGA_1326"/>
<sequence length="449" mass="52210">MNITKTNIDDLNAVIKLQIVKEDYETRVNNLLKDYRKKANINGFRAGKVPMGVIKKMYGTPVLAEEINKILSEELTKYIRESELNIMGEPLPNEADQKVIDWEKDTEFEFIFDIALSPEYTLNLSKKDKIEFYKIIVDEKMIANGVDMHARRFGSNDPADVIEDKELLKGNFAQVDPDGKLVEEGIVSENVALSLEYMKDEDSKKKFVGAKKDDVVVFNPAKAFTNKSDIASMLNISKEEAETIDADFQFTITEITKFINAELNQELFDKVFGEGTVSSEEEFKNKIKEDIEKQLINDSDYKFLIDAKAKLVKKAKIELPEAFLKRWIVATNKDMTVEQVETDFANYSDEFKWQLIKNRLIQENDLSVSQEEVLEFAKKQALMQFQQYGMMDVPEEYLNNYAQQMMQNQDEQRKIYERKADEKVVEFLKEKIKLEEKELTTEEFNKMFE</sequence>
<dbReference type="InterPro" id="IPR005215">
    <property type="entry name" value="Trig_fac"/>
</dbReference>
<dbReference type="PANTHER" id="PTHR30560">
    <property type="entry name" value="TRIGGER FACTOR CHAPERONE AND PEPTIDYL-PROLYL CIS/TRANS ISOMERASE"/>
    <property type="match status" value="1"/>
</dbReference>
<evidence type="ECO:0000259" key="2">
    <source>
        <dbReference type="Pfam" id="PF05697"/>
    </source>
</evidence>
<reference evidence="4" key="2">
    <citation type="journal article" date="2020" name="Antonie Van Leeuwenhoek">
        <title>Labilibaculum antarcticum sp. nov., a novel facultative anaerobic, psychrotorelant bacterium isolated from marine sediment of Antarctica.</title>
        <authorList>
            <person name="Watanabe M."/>
            <person name="Kojima H."/>
            <person name="Fukui M."/>
        </authorList>
    </citation>
    <scope>NUCLEOTIDE SEQUENCE [LARGE SCALE GENOMIC DNA]</scope>
    <source>
        <strain evidence="4">SPP2</strain>
    </source>
</reference>
<dbReference type="Gene3D" id="3.30.70.1050">
    <property type="entry name" value="Trigger factor ribosome-binding domain"/>
    <property type="match status" value="1"/>
</dbReference>
<dbReference type="GO" id="GO:0051083">
    <property type="term" value="P:'de novo' cotranslational protein folding"/>
    <property type="evidence" value="ECO:0007669"/>
    <property type="project" value="TreeGrafter"/>
</dbReference>
<dbReference type="Pfam" id="PF05697">
    <property type="entry name" value="Trigger_N"/>
    <property type="match status" value="1"/>
</dbReference>
<protein>
    <submittedName>
        <fullName evidence="3">Trigger factor</fullName>
    </submittedName>
</protein>
<accession>A0A1Y1CHF4</accession>
<dbReference type="GO" id="GO:0043335">
    <property type="term" value="P:protein unfolding"/>
    <property type="evidence" value="ECO:0007669"/>
    <property type="project" value="TreeGrafter"/>
</dbReference>
<dbReference type="GO" id="GO:0043022">
    <property type="term" value="F:ribosome binding"/>
    <property type="evidence" value="ECO:0007669"/>
    <property type="project" value="TreeGrafter"/>
</dbReference>
<dbReference type="SUPFAM" id="SSF102735">
    <property type="entry name" value="Trigger factor ribosome-binding domain"/>
    <property type="match status" value="1"/>
</dbReference>
<dbReference type="GO" id="GO:0044183">
    <property type="term" value="F:protein folding chaperone"/>
    <property type="evidence" value="ECO:0007669"/>
    <property type="project" value="TreeGrafter"/>
</dbReference>
<dbReference type="InterPro" id="IPR036611">
    <property type="entry name" value="Trigger_fac_ribosome-bd_sf"/>
</dbReference>
<evidence type="ECO:0000313" key="4">
    <source>
        <dbReference type="Proteomes" id="UP000218267"/>
    </source>
</evidence>
<dbReference type="EMBL" id="AP018042">
    <property type="protein sequence ID" value="BAX79710.1"/>
    <property type="molecule type" value="Genomic_DNA"/>
</dbReference>
<dbReference type="GO" id="GO:0015031">
    <property type="term" value="P:protein transport"/>
    <property type="evidence" value="ECO:0007669"/>
    <property type="project" value="InterPro"/>
</dbReference>
<dbReference type="PANTHER" id="PTHR30560:SF3">
    <property type="entry name" value="TRIGGER FACTOR-LIKE PROTEIN TIG, CHLOROPLASTIC"/>
    <property type="match status" value="1"/>
</dbReference>
<keyword evidence="1" id="KW-0175">Coiled coil</keyword>
<proteinExistence type="predicted"/>
<organism evidence="3 4">
    <name type="scientific">Labilibaculum antarcticum</name>
    <dbReference type="NCBI Taxonomy" id="1717717"/>
    <lineage>
        <taxon>Bacteria</taxon>
        <taxon>Pseudomonadati</taxon>
        <taxon>Bacteroidota</taxon>
        <taxon>Bacteroidia</taxon>
        <taxon>Marinilabiliales</taxon>
        <taxon>Marinifilaceae</taxon>
        <taxon>Labilibaculum</taxon>
    </lineage>
</organism>
<dbReference type="OrthoDB" id="9767721at2"/>
<dbReference type="Proteomes" id="UP000218267">
    <property type="component" value="Chromosome"/>
</dbReference>
<keyword evidence="4" id="KW-1185">Reference proteome</keyword>
<dbReference type="InterPro" id="IPR037041">
    <property type="entry name" value="Trigger_fac_C_sf"/>
</dbReference>